<evidence type="ECO:0000313" key="3">
    <source>
        <dbReference type="EMBL" id="GDY70969.1"/>
    </source>
</evidence>
<sequence>MPVGYHRPRLGRLPQARHPAHGIVRSSGPHRKPHGTRGTGSGKRPTGSVASGEYRLLRVTDSPEATNLS</sequence>
<dbReference type="AlphaFoldDB" id="A0A4D4MHI3"/>
<name>A0A4D4MHI3_STRAX</name>
<dbReference type="EMBL" id="BJHX01000001">
    <property type="protein sequence ID" value="GDY68657.1"/>
    <property type="molecule type" value="Genomic_DNA"/>
</dbReference>
<evidence type="ECO:0000313" key="2">
    <source>
        <dbReference type="EMBL" id="GDY68657.1"/>
    </source>
</evidence>
<evidence type="ECO:0000313" key="5">
    <source>
        <dbReference type="Proteomes" id="UP000302139"/>
    </source>
</evidence>
<dbReference type="EMBL" id="BJHY01000001">
    <property type="protein sequence ID" value="GDY70969.1"/>
    <property type="molecule type" value="Genomic_DNA"/>
</dbReference>
<dbReference type="Proteomes" id="UP000302139">
    <property type="component" value="Unassembled WGS sequence"/>
</dbReference>
<evidence type="ECO:0000313" key="4">
    <source>
        <dbReference type="Proteomes" id="UP000299211"/>
    </source>
</evidence>
<comment type="caution">
    <text evidence="3">The sequence shown here is derived from an EMBL/GenBank/DDBJ whole genome shotgun (WGS) entry which is preliminary data.</text>
</comment>
<proteinExistence type="predicted"/>
<accession>A0A4D4MHI3</accession>
<protein>
    <submittedName>
        <fullName evidence="3">Uncharacterized protein</fullName>
    </submittedName>
</protein>
<reference evidence="2 5" key="2">
    <citation type="submission" date="2019-04" db="EMBL/GenBank/DDBJ databases">
        <title>Draft genome sequences of Streptomyces avermitilis NBRC 14893.</title>
        <authorList>
            <person name="Komaki H."/>
            <person name="Tamura T."/>
            <person name="Hosoyama A."/>
        </authorList>
    </citation>
    <scope>NUCLEOTIDE SEQUENCE [LARGE SCALE GENOMIC DNA]</scope>
    <source>
        <strain evidence="2 5">NBRC 14893</strain>
    </source>
</reference>
<dbReference type="Proteomes" id="UP000299211">
    <property type="component" value="Unassembled WGS sequence"/>
</dbReference>
<reference evidence="3 4" key="1">
    <citation type="submission" date="2019-04" db="EMBL/GenBank/DDBJ databases">
        <title>Draft genome sequences of Streptomyces avermitilis ATCC 31267.</title>
        <authorList>
            <person name="Komaki H."/>
            <person name="Tamura T."/>
            <person name="Hosoyama A."/>
        </authorList>
    </citation>
    <scope>NUCLEOTIDE SEQUENCE [LARGE SCALE GENOMIC DNA]</scope>
    <source>
        <strain evidence="3 4">ATCC 31267</strain>
    </source>
</reference>
<organism evidence="3 4">
    <name type="scientific">Streptomyces avermitilis</name>
    <dbReference type="NCBI Taxonomy" id="33903"/>
    <lineage>
        <taxon>Bacteria</taxon>
        <taxon>Bacillati</taxon>
        <taxon>Actinomycetota</taxon>
        <taxon>Actinomycetes</taxon>
        <taxon>Kitasatosporales</taxon>
        <taxon>Streptomycetaceae</taxon>
        <taxon>Streptomyces</taxon>
    </lineage>
</organism>
<feature type="region of interest" description="Disordered" evidence="1">
    <location>
        <begin position="1"/>
        <end position="69"/>
    </location>
</feature>
<evidence type="ECO:0000256" key="1">
    <source>
        <dbReference type="SAM" id="MobiDB-lite"/>
    </source>
</evidence>
<gene>
    <name evidence="2" type="ORF">SAV14893_080500</name>
    <name evidence="3" type="ORF">SAV31267_004540</name>
</gene>
<feature type="compositionally biased region" description="Basic residues" evidence="1">
    <location>
        <begin position="1"/>
        <end position="10"/>
    </location>
</feature>